<dbReference type="PANTHER" id="PTHR31649">
    <property type="entry name" value="AGAP009604-PA"/>
    <property type="match status" value="1"/>
</dbReference>
<dbReference type="Proteomes" id="UP000494165">
    <property type="component" value="Unassembled WGS sequence"/>
</dbReference>
<evidence type="ECO:0000313" key="2">
    <source>
        <dbReference type="Proteomes" id="UP000494165"/>
    </source>
</evidence>
<name>A0A8S1E6K1_9INSE</name>
<dbReference type="PANTHER" id="PTHR31649:SF1">
    <property type="entry name" value="FARNESOIC ACID O-METHYL TRANSFERASE DOMAIN-CONTAINING PROTEIN"/>
    <property type="match status" value="1"/>
</dbReference>
<dbReference type="OrthoDB" id="2142040at2759"/>
<dbReference type="InterPro" id="IPR006616">
    <property type="entry name" value="DM9_repeat"/>
</dbReference>
<reference evidence="1 2" key="1">
    <citation type="submission" date="2020-04" db="EMBL/GenBank/DDBJ databases">
        <authorList>
            <person name="Alioto T."/>
            <person name="Alioto T."/>
            <person name="Gomez Garrido J."/>
        </authorList>
    </citation>
    <scope>NUCLEOTIDE SEQUENCE [LARGE SCALE GENOMIC DNA]</scope>
</reference>
<dbReference type="EMBL" id="CADEPI010000436">
    <property type="protein sequence ID" value="CAB3385877.1"/>
    <property type="molecule type" value="Genomic_DNA"/>
</dbReference>
<evidence type="ECO:0000313" key="1">
    <source>
        <dbReference type="EMBL" id="CAB3385877.1"/>
    </source>
</evidence>
<comment type="caution">
    <text evidence="1">The sequence shown here is derived from an EMBL/GenBank/DDBJ whole genome shotgun (WGS) entry which is preliminary data.</text>
</comment>
<proteinExistence type="predicted"/>
<dbReference type="AlphaFoldDB" id="A0A8S1E6K1"/>
<accession>A0A8S1E6K1</accession>
<keyword evidence="2" id="KW-1185">Reference proteome</keyword>
<sequence>MSAEWLFIRDVTKIDFEEKSTLLARAWHEGNRLPGYVSSNGRVGHFAHEGQVLEKQSEFEIFNGGSHIFWKPHRIGHDLHSDAFQVGKTVQNEPLFVGRLRINGTNVYGQVRGNAVCYVVVNQEIREVQTFDLLLCN</sequence>
<gene>
    <name evidence="1" type="ORF">CLODIP_2_CD05424</name>
</gene>
<dbReference type="Pfam" id="PF11901">
    <property type="entry name" value="DM9"/>
    <property type="match status" value="1"/>
</dbReference>
<protein>
    <submittedName>
        <fullName evidence="1">Uncharacterized protein</fullName>
    </submittedName>
</protein>
<organism evidence="1 2">
    <name type="scientific">Cloeon dipterum</name>
    <dbReference type="NCBI Taxonomy" id="197152"/>
    <lineage>
        <taxon>Eukaryota</taxon>
        <taxon>Metazoa</taxon>
        <taxon>Ecdysozoa</taxon>
        <taxon>Arthropoda</taxon>
        <taxon>Hexapoda</taxon>
        <taxon>Insecta</taxon>
        <taxon>Pterygota</taxon>
        <taxon>Palaeoptera</taxon>
        <taxon>Ephemeroptera</taxon>
        <taxon>Pisciforma</taxon>
        <taxon>Baetidae</taxon>
        <taxon>Cloeon</taxon>
    </lineage>
</organism>